<comment type="caution">
    <text evidence="1">The sequence shown here is derived from an EMBL/GenBank/DDBJ whole genome shotgun (WGS) entry which is preliminary data.</text>
</comment>
<dbReference type="Proteomes" id="UP000677244">
    <property type="component" value="Unassembled WGS sequence"/>
</dbReference>
<organism evidence="1 2">
    <name type="scientific">Niastella soli</name>
    <dbReference type="NCBI Taxonomy" id="2821487"/>
    <lineage>
        <taxon>Bacteria</taxon>
        <taxon>Pseudomonadati</taxon>
        <taxon>Bacteroidota</taxon>
        <taxon>Chitinophagia</taxon>
        <taxon>Chitinophagales</taxon>
        <taxon>Chitinophagaceae</taxon>
        <taxon>Niastella</taxon>
    </lineage>
</organism>
<name>A0ABS3Z2V9_9BACT</name>
<dbReference type="RefSeq" id="WP_209143156.1">
    <property type="nucleotide sequence ID" value="NZ_JAGHKO010000014.1"/>
</dbReference>
<protein>
    <submittedName>
        <fullName evidence="1">Uncharacterized protein</fullName>
    </submittedName>
</protein>
<proteinExistence type="predicted"/>
<gene>
    <name evidence="1" type="ORF">J7I42_29720</name>
</gene>
<sequence length="327" mass="35768">MYRAFYSGRTEFRRLVTKVDDSLYIIGVDTLKLSGAWLQGGNSFGTTGKFGTLDNNHIDFYTNNLKRGRWTNTGNLLIGTETDNNFKLQVNGKSWFGNDINITNPAYVGDAWLRMTGDLKFSITGPQTETLNFASGNIQSTVGVLAPWFLSTNPPSQRGNYYVPVAGGFYSTTNSPGYTEVTTFHTFTTQPPLPNSGRAAQTLVEINKLVNRGSNADSTDGTETGLRILFSVTGAAYNLRALETVNGDVKLNTTNGKTSIGLDPDSGITSKLDVTGDNGYSQFRLRKKYTPTSSSDANGNVGDMSWDDNFIYIKTAEGWKRSTLSSF</sequence>
<keyword evidence="2" id="KW-1185">Reference proteome</keyword>
<reference evidence="1 2" key="1">
    <citation type="submission" date="2021-03" db="EMBL/GenBank/DDBJ databases">
        <title>Assistant Professor.</title>
        <authorList>
            <person name="Huq M.A."/>
        </authorList>
    </citation>
    <scope>NUCLEOTIDE SEQUENCE [LARGE SCALE GENOMIC DNA]</scope>
    <source>
        <strain evidence="1 2">MAH-29</strain>
    </source>
</reference>
<evidence type="ECO:0000313" key="1">
    <source>
        <dbReference type="EMBL" id="MBO9204503.1"/>
    </source>
</evidence>
<evidence type="ECO:0000313" key="2">
    <source>
        <dbReference type="Proteomes" id="UP000677244"/>
    </source>
</evidence>
<dbReference type="EMBL" id="JAGHKO010000014">
    <property type="protein sequence ID" value="MBO9204503.1"/>
    <property type="molecule type" value="Genomic_DNA"/>
</dbReference>
<accession>A0ABS3Z2V9</accession>